<evidence type="ECO:0000256" key="12">
    <source>
        <dbReference type="ARBA" id="ARBA00023012"/>
    </source>
</evidence>
<dbReference type="NCBIfam" id="TIGR00229">
    <property type="entry name" value="sensory_box"/>
    <property type="match status" value="1"/>
</dbReference>
<dbReference type="CDD" id="cd18773">
    <property type="entry name" value="PDC1_HK_sensor"/>
    <property type="match status" value="1"/>
</dbReference>
<keyword evidence="5 14" id="KW-0597">Phosphoprotein</keyword>
<dbReference type="Gene3D" id="3.30.450.20">
    <property type="entry name" value="PAS domain"/>
    <property type="match status" value="2"/>
</dbReference>
<evidence type="ECO:0000256" key="10">
    <source>
        <dbReference type="ARBA" id="ARBA00022840"/>
    </source>
</evidence>
<keyword evidence="12" id="KW-0902">Two-component regulatory system</keyword>
<dbReference type="Gene3D" id="1.20.120.160">
    <property type="entry name" value="HPT domain"/>
    <property type="match status" value="1"/>
</dbReference>
<evidence type="ECO:0000313" key="23">
    <source>
        <dbReference type="Proteomes" id="UP001165384"/>
    </source>
</evidence>
<dbReference type="PROSITE" id="PS50109">
    <property type="entry name" value="HIS_KIN"/>
    <property type="match status" value="1"/>
</dbReference>
<dbReference type="SUPFAM" id="SSF52172">
    <property type="entry name" value="CheY-like"/>
    <property type="match status" value="2"/>
</dbReference>
<feature type="region of interest" description="Disordered" evidence="15">
    <location>
        <begin position="1079"/>
        <end position="1102"/>
    </location>
</feature>
<dbReference type="SMART" id="SM00388">
    <property type="entry name" value="HisKA"/>
    <property type="match status" value="1"/>
</dbReference>
<evidence type="ECO:0000256" key="5">
    <source>
        <dbReference type="ARBA" id="ARBA00022553"/>
    </source>
</evidence>
<dbReference type="InterPro" id="IPR033462">
    <property type="entry name" value="Cache_3-Cache_2"/>
</dbReference>
<evidence type="ECO:0000256" key="16">
    <source>
        <dbReference type="SAM" id="Phobius"/>
    </source>
</evidence>
<dbReference type="Pfam" id="PF01627">
    <property type="entry name" value="Hpt"/>
    <property type="match status" value="1"/>
</dbReference>
<dbReference type="Proteomes" id="UP001165384">
    <property type="component" value="Unassembled WGS sequence"/>
</dbReference>
<keyword evidence="8" id="KW-0547">Nucleotide-binding</keyword>
<dbReference type="PANTHER" id="PTHR45339">
    <property type="entry name" value="HYBRID SIGNAL TRANSDUCTION HISTIDINE KINASE J"/>
    <property type="match status" value="1"/>
</dbReference>
<dbReference type="InterPro" id="IPR008207">
    <property type="entry name" value="Sig_transdc_His_kin_Hpt_dom"/>
</dbReference>
<keyword evidence="4" id="KW-1003">Cell membrane</keyword>
<gene>
    <name evidence="22" type="ORF">LZ012_03455</name>
</gene>
<evidence type="ECO:0000256" key="7">
    <source>
        <dbReference type="ARBA" id="ARBA00022692"/>
    </source>
</evidence>
<feature type="modified residue" description="Phosphohistidine" evidence="13">
    <location>
        <position position="1155"/>
    </location>
</feature>
<evidence type="ECO:0000256" key="2">
    <source>
        <dbReference type="ARBA" id="ARBA00004651"/>
    </source>
</evidence>
<evidence type="ECO:0000256" key="1">
    <source>
        <dbReference type="ARBA" id="ARBA00000085"/>
    </source>
</evidence>
<dbReference type="InterPro" id="IPR036097">
    <property type="entry name" value="HisK_dim/P_sf"/>
</dbReference>
<keyword evidence="10" id="KW-0067">ATP-binding</keyword>
<dbReference type="PANTHER" id="PTHR45339:SF3">
    <property type="entry name" value="HISTIDINE KINASE"/>
    <property type="match status" value="1"/>
</dbReference>
<dbReference type="Pfam" id="PF00072">
    <property type="entry name" value="Response_reg"/>
    <property type="match status" value="2"/>
</dbReference>
<protein>
    <recommendedName>
        <fullName evidence="3">histidine kinase</fullName>
        <ecNumber evidence="3">2.7.13.3</ecNumber>
    </recommendedName>
</protein>
<keyword evidence="9" id="KW-0418">Kinase</keyword>
<dbReference type="SUPFAM" id="SSF55874">
    <property type="entry name" value="ATPase domain of HSP90 chaperone/DNA topoisomerase II/histidine kinase"/>
    <property type="match status" value="1"/>
</dbReference>
<dbReference type="CDD" id="cd00082">
    <property type="entry name" value="HisKA"/>
    <property type="match status" value="1"/>
</dbReference>
<dbReference type="InterPro" id="IPR004358">
    <property type="entry name" value="Sig_transdc_His_kin-like_C"/>
</dbReference>
<dbReference type="CDD" id="cd00088">
    <property type="entry name" value="HPT"/>
    <property type="match status" value="1"/>
</dbReference>
<sequence>MRDNGAVTGHEIELRDEQIIISRTDEQGRIVFANQDFIDISGFTEDELIGQPQNILRHPDMPAEVFADLWRDIKAGRPWIGLIKNRCKNGDFYWVEAHVSPFRSGKKRSGYLSMRRKPSREQITAAESAYAMLREPAQASHLFVQHGKVRRRRPWTALYGAFESRSLGTKLVTASLLAAILILGIASYFLAGHVTRVLDDNARQQLTHDVSLLRAAVSSRIESANIETVEYAKILSDRVYETLGGRDKVSRRSFEAMLEQTGNPANRKIDGVLRDLRGVGTIFLLTPQGFERRMSTALDENGKSPIGSYLEAGHPAHLPLVKGETYTGPARVFGRQYVTRYTPIVDRDGEVIGASVIGIDISEQLKPLKTQIRSMQVGNSGYYYIVDGTSDEHYGDLILHPYKEGQSVSRFQLGSGENLVNEMLKQRRGEISYLWKNEEAGDKVARKKMVIFEVLDNPRWIVAGGTTVEEFTALAQRIVWLVVAGGLIMASVIFLTIVLLLRKLVLEPLNTQVLPTFQAISSGRFNTPLNIRGSDEIAQVVQGLETLRNRLAFDNGRERALARMRAQAQQEAEALAQARADFLANMSHEIRTPLNGVIGLSYLLLQSPLSPREMEYVRRIEGAGKLLLAIVNDVLDFSKIDAGGMQLEDAGFHLDDVLDNLSSLLRTRVQEKKLVLEYVVSPNVPQGLRGDALRLSQVLINLISNAIKFTANGSITLYADCNERHDKRANLSFRIQDTGIGMSPEQRASLFQPFTQADTSVTRKFGGTGLGLVITKRLIEMMGGSIHVDSTPQIGSTFIFNVWLGIDDDAPAAPPPSTDYRVLVVDDNKLARTVLARLLQKHGCTVETDDSGNAALARLDRDTQPFDCIMVDLNMPGMDGLALAEILRARLGRTTRLVMITADNPHSARLRGTLGDFDEVAEKPVTAAGIGEMLARLRGLPSTGSPALAPVAAAPLAGARILVAEDVPTNQLIIRDLLESLGATVLLADNGEVALRELERSGMEIDLILMDIQMPEMDGLEATRRIRTGSFRCDIPIVALTAHALENERQRASEAGMNDFLTKPIDPERLVDMIRRHTAPTAGPATPAAQEPAAPPTFAGLPGIDGADGLRRMMNKTALYEKVLRDFGIRFAGEAGRIRHAVLAGDRETASRLAHSLKGTGGTIGAKQLAALALELEQAIKGDSAELEVKLAAVAAELEQVLAGIQAAFPPS</sequence>
<comment type="catalytic activity">
    <reaction evidence="1">
        <text>ATP + protein L-histidine = ADP + protein N-phospho-L-histidine.</text>
        <dbReference type="EC" id="2.7.13.3"/>
    </reaction>
</comment>
<dbReference type="Gene3D" id="1.10.287.130">
    <property type="match status" value="1"/>
</dbReference>
<feature type="modified residue" description="4-aspartylphosphate" evidence="14">
    <location>
        <position position="1011"/>
    </location>
</feature>
<evidence type="ECO:0000256" key="14">
    <source>
        <dbReference type="PROSITE-ProRule" id="PRU00169"/>
    </source>
</evidence>
<evidence type="ECO:0000256" key="6">
    <source>
        <dbReference type="ARBA" id="ARBA00022679"/>
    </source>
</evidence>
<dbReference type="InterPro" id="IPR001789">
    <property type="entry name" value="Sig_transdc_resp-reg_receiver"/>
</dbReference>
<dbReference type="InterPro" id="IPR003660">
    <property type="entry name" value="HAMP_dom"/>
</dbReference>
<dbReference type="Gene3D" id="3.30.565.10">
    <property type="entry name" value="Histidine kinase-like ATPase, C-terminal domain"/>
    <property type="match status" value="1"/>
</dbReference>
<dbReference type="SUPFAM" id="SSF55785">
    <property type="entry name" value="PYP-like sensor domain (PAS domain)"/>
    <property type="match status" value="1"/>
</dbReference>
<feature type="domain" description="PAS" evidence="19">
    <location>
        <begin position="25"/>
        <end position="76"/>
    </location>
</feature>
<feature type="domain" description="Histidine kinase" evidence="17">
    <location>
        <begin position="585"/>
        <end position="806"/>
    </location>
</feature>
<dbReference type="SUPFAM" id="SSF103190">
    <property type="entry name" value="Sensory domain-like"/>
    <property type="match status" value="1"/>
</dbReference>
<evidence type="ECO:0000259" key="20">
    <source>
        <dbReference type="PROSITE" id="PS50885"/>
    </source>
</evidence>
<keyword evidence="7 16" id="KW-0812">Transmembrane</keyword>
<dbReference type="PRINTS" id="PR00344">
    <property type="entry name" value="BCTRLSENSOR"/>
</dbReference>
<dbReference type="Gene3D" id="3.40.50.2300">
    <property type="match status" value="2"/>
</dbReference>
<feature type="transmembrane region" description="Helical" evidence="16">
    <location>
        <begin position="171"/>
        <end position="191"/>
    </location>
</feature>
<dbReference type="RefSeq" id="WP_275707574.1">
    <property type="nucleotide sequence ID" value="NZ_JAKLTN010000001.1"/>
</dbReference>
<dbReference type="SMART" id="SM00387">
    <property type="entry name" value="HATPase_c"/>
    <property type="match status" value="1"/>
</dbReference>
<keyword evidence="23" id="KW-1185">Reference proteome</keyword>
<dbReference type="InterPro" id="IPR029151">
    <property type="entry name" value="Sensor-like_sf"/>
</dbReference>
<dbReference type="Pfam" id="PF00672">
    <property type="entry name" value="HAMP"/>
    <property type="match status" value="1"/>
</dbReference>
<dbReference type="CDD" id="cd00130">
    <property type="entry name" value="PAS"/>
    <property type="match status" value="1"/>
</dbReference>
<dbReference type="CDD" id="cd12912">
    <property type="entry name" value="PDC2_MCP_like"/>
    <property type="match status" value="1"/>
</dbReference>
<dbReference type="PROSITE" id="PS50894">
    <property type="entry name" value="HPT"/>
    <property type="match status" value="1"/>
</dbReference>
<accession>A0ABS9JYS4</accession>
<dbReference type="InterPro" id="IPR000014">
    <property type="entry name" value="PAS"/>
</dbReference>
<dbReference type="InterPro" id="IPR036641">
    <property type="entry name" value="HPT_dom_sf"/>
</dbReference>
<evidence type="ECO:0000256" key="8">
    <source>
        <dbReference type="ARBA" id="ARBA00022741"/>
    </source>
</evidence>
<keyword evidence="6" id="KW-0808">Transferase</keyword>
<evidence type="ECO:0000256" key="11">
    <source>
        <dbReference type="ARBA" id="ARBA00022989"/>
    </source>
</evidence>
<dbReference type="CDD" id="cd16922">
    <property type="entry name" value="HATPase_EvgS-ArcB-TorS-like"/>
    <property type="match status" value="1"/>
</dbReference>
<keyword evidence="16" id="KW-0472">Membrane</keyword>
<dbReference type="Gene3D" id="6.10.340.10">
    <property type="match status" value="1"/>
</dbReference>
<proteinExistence type="predicted"/>
<dbReference type="InterPro" id="IPR013767">
    <property type="entry name" value="PAS_fold"/>
</dbReference>
<dbReference type="SUPFAM" id="SSF47226">
    <property type="entry name" value="Histidine-containing phosphotransfer domain, HPT domain"/>
    <property type="match status" value="1"/>
</dbReference>
<evidence type="ECO:0000259" key="17">
    <source>
        <dbReference type="PROSITE" id="PS50109"/>
    </source>
</evidence>
<dbReference type="CDD" id="cd00156">
    <property type="entry name" value="REC"/>
    <property type="match status" value="1"/>
</dbReference>
<evidence type="ECO:0000259" key="21">
    <source>
        <dbReference type="PROSITE" id="PS50894"/>
    </source>
</evidence>
<comment type="subcellular location">
    <subcellularLocation>
        <location evidence="2">Cell membrane</location>
        <topology evidence="2">Multi-pass membrane protein</topology>
    </subcellularLocation>
</comment>
<dbReference type="EMBL" id="JAKLTN010000001">
    <property type="protein sequence ID" value="MCG2576048.1"/>
    <property type="molecule type" value="Genomic_DNA"/>
</dbReference>
<dbReference type="SUPFAM" id="SSF47384">
    <property type="entry name" value="Homodimeric domain of signal transducing histidine kinase"/>
    <property type="match status" value="1"/>
</dbReference>
<feature type="domain" description="HAMP" evidence="20">
    <location>
        <begin position="518"/>
        <end position="556"/>
    </location>
</feature>
<evidence type="ECO:0000259" key="19">
    <source>
        <dbReference type="PROSITE" id="PS50112"/>
    </source>
</evidence>
<comment type="caution">
    <text evidence="22">The sequence shown here is derived from an EMBL/GenBank/DDBJ whole genome shotgun (WGS) entry which is preliminary data.</text>
</comment>
<dbReference type="InterPro" id="IPR003594">
    <property type="entry name" value="HATPase_dom"/>
</dbReference>
<feature type="modified residue" description="4-aspartylphosphate" evidence="14">
    <location>
        <position position="872"/>
    </location>
</feature>
<dbReference type="Pfam" id="PF00512">
    <property type="entry name" value="HisKA"/>
    <property type="match status" value="1"/>
</dbReference>
<feature type="domain" description="Response regulatory" evidence="18">
    <location>
        <begin position="960"/>
        <end position="1078"/>
    </location>
</feature>
<dbReference type="Pfam" id="PF17201">
    <property type="entry name" value="Cache_3-Cache_2"/>
    <property type="match status" value="1"/>
</dbReference>
<feature type="domain" description="Response regulatory" evidence="18">
    <location>
        <begin position="821"/>
        <end position="938"/>
    </location>
</feature>
<evidence type="ECO:0000256" key="15">
    <source>
        <dbReference type="SAM" id="MobiDB-lite"/>
    </source>
</evidence>
<dbReference type="SMART" id="SM00448">
    <property type="entry name" value="REC"/>
    <property type="match status" value="2"/>
</dbReference>
<dbReference type="InterPro" id="IPR011006">
    <property type="entry name" value="CheY-like_superfamily"/>
</dbReference>
<name>A0ABS9JYS4_9RHOO</name>
<evidence type="ECO:0000259" key="18">
    <source>
        <dbReference type="PROSITE" id="PS50110"/>
    </source>
</evidence>
<dbReference type="InterPro" id="IPR036890">
    <property type="entry name" value="HATPase_C_sf"/>
</dbReference>
<dbReference type="PROSITE" id="PS50110">
    <property type="entry name" value="RESPONSE_REGULATORY"/>
    <property type="match status" value="2"/>
</dbReference>
<dbReference type="InterPro" id="IPR005467">
    <property type="entry name" value="His_kinase_dom"/>
</dbReference>
<dbReference type="InterPro" id="IPR035965">
    <property type="entry name" value="PAS-like_dom_sf"/>
</dbReference>
<keyword evidence="11 16" id="KW-1133">Transmembrane helix</keyword>
<organism evidence="22 23">
    <name type="scientific">Dechloromonas hankyongensis</name>
    <dbReference type="NCBI Taxonomy" id="2908002"/>
    <lineage>
        <taxon>Bacteria</taxon>
        <taxon>Pseudomonadati</taxon>
        <taxon>Pseudomonadota</taxon>
        <taxon>Betaproteobacteria</taxon>
        <taxon>Rhodocyclales</taxon>
        <taxon>Azonexaceae</taxon>
        <taxon>Dechloromonas</taxon>
    </lineage>
</organism>
<dbReference type="InterPro" id="IPR003661">
    <property type="entry name" value="HisK_dim/P_dom"/>
</dbReference>
<dbReference type="CDD" id="cd17546">
    <property type="entry name" value="REC_hyHK_CKI1_RcsC-like"/>
    <property type="match status" value="1"/>
</dbReference>
<evidence type="ECO:0000256" key="3">
    <source>
        <dbReference type="ARBA" id="ARBA00012438"/>
    </source>
</evidence>
<dbReference type="EC" id="2.7.13.3" evidence="3"/>
<dbReference type="PROSITE" id="PS50885">
    <property type="entry name" value="HAMP"/>
    <property type="match status" value="1"/>
</dbReference>
<reference evidence="22" key="1">
    <citation type="submission" date="2022-01" db="EMBL/GenBank/DDBJ databases">
        <authorList>
            <person name="Jo J.-H."/>
            <person name="Im W.-T."/>
        </authorList>
    </citation>
    <scope>NUCLEOTIDE SEQUENCE</scope>
    <source>
        <strain evidence="22">XY25</strain>
    </source>
</reference>
<feature type="compositionally biased region" description="Low complexity" evidence="15">
    <location>
        <begin position="1079"/>
        <end position="1099"/>
    </location>
</feature>
<feature type="transmembrane region" description="Helical" evidence="16">
    <location>
        <begin position="478"/>
        <end position="501"/>
    </location>
</feature>
<dbReference type="Pfam" id="PF02518">
    <property type="entry name" value="HATPase_c"/>
    <property type="match status" value="1"/>
</dbReference>
<dbReference type="PROSITE" id="PS50112">
    <property type="entry name" value="PAS"/>
    <property type="match status" value="1"/>
</dbReference>
<dbReference type="Pfam" id="PF00989">
    <property type="entry name" value="PAS"/>
    <property type="match status" value="1"/>
</dbReference>
<evidence type="ECO:0000256" key="9">
    <source>
        <dbReference type="ARBA" id="ARBA00022777"/>
    </source>
</evidence>
<evidence type="ECO:0000256" key="4">
    <source>
        <dbReference type="ARBA" id="ARBA00022475"/>
    </source>
</evidence>
<evidence type="ECO:0000256" key="13">
    <source>
        <dbReference type="PROSITE-ProRule" id="PRU00110"/>
    </source>
</evidence>
<feature type="domain" description="HPt" evidence="21">
    <location>
        <begin position="1116"/>
        <end position="1208"/>
    </location>
</feature>
<evidence type="ECO:0000313" key="22">
    <source>
        <dbReference type="EMBL" id="MCG2576048.1"/>
    </source>
</evidence>